<dbReference type="OrthoDB" id="8265874at2"/>
<feature type="chain" id="PRO_5015573388" description="Outer membrane protein beta-barrel domain-containing protein" evidence="1">
    <location>
        <begin position="25"/>
        <end position="314"/>
    </location>
</feature>
<evidence type="ECO:0000313" key="3">
    <source>
        <dbReference type="Proteomes" id="UP000239388"/>
    </source>
</evidence>
<keyword evidence="1" id="KW-0732">Signal</keyword>
<protein>
    <recommendedName>
        <fullName evidence="4">Outer membrane protein beta-barrel domain-containing protein</fullName>
    </recommendedName>
</protein>
<organism evidence="2 3">
    <name type="scientific">Blastopirellula marina</name>
    <dbReference type="NCBI Taxonomy" id="124"/>
    <lineage>
        <taxon>Bacteria</taxon>
        <taxon>Pseudomonadati</taxon>
        <taxon>Planctomycetota</taxon>
        <taxon>Planctomycetia</taxon>
        <taxon>Pirellulales</taxon>
        <taxon>Pirellulaceae</taxon>
        <taxon>Blastopirellula</taxon>
    </lineage>
</organism>
<dbReference type="EMBL" id="PUIB01000027">
    <property type="protein sequence ID" value="PQO27778.1"/>
    <property type="molecule type" value="Genomic_DNA"/>
</dbReference>
<reference evidence="2 3" key="1">
    <citation type="submission" date="2018-02" db="EMBL/GenBank/DDBJ databases">
        <title>Comparative genomes isolates from brazilian mangrove.</title>
        <authorList>
            <person name="Araujo J.E."/>
            <person name="Taketani R.G."/>
            <person name="Silva M.C.P."/>
            <person name="Loureco M.V."/>
            <person name="Andreote F.D."/>
        </authorList>
    </citation>
    <scope>NUCLEOTIDE SEQUENCE [LARGE SCALE GENOMIC DNA]</scope>
    <source>
        <strain evidence="2 3">NAP PRIS-MGV</strain>
    </source>
</reference>
<evidence type="ECO:0008006" key="4">
    <source>
        <dbReference type="Google" id="ProtNLM"/>
    </source>
</evidence>
<proteinExistence type="predicted"/>
<name>A0A2S8F6L1_9BACT</name>
<feature type="signal peptide" evidence="1">
    <location>
        <begin position="1"/>
        <end position="24"/>
    </location>
</feature>
<accession>A0A2S8F6L1</accession>
<evidence type="ECO:0000256" key="1">
    <source>
        <dbReference type="SAM" id="SignalP"/>
    </source>
</evidence>
<comment type="caution">
    <text evidence="2">The sequence shown here is derived from an EMBL/GenBank/DDBJ whole genome shotgun (WGS) entry which is preliminary data.</text>
</comment>
<dbReference type="Proteomes" id="UP000239388">
    <property type="component" value="Unassembled WGS sequence"/>
</dbReference>
<evidence type="ECO:0000313" key="2">
    <source>
        <dbReference type="EMBL" id="PQO27778.1"/>
    </source>
</evidence>
<gene>
    <name evidence="2" type="ORF">C5Y98_27180</name>
</gene>
<sequence length="314" mass="33862">MRTLKFAFLFQVLLVLTASTAAWAQSEFGPSEFGLVSDSLVPRSAFYFGLGTNYNSVNIGNQDVIAIGTSDVISSGTTIATGMADGPDDATGGTPIFMDAQLNFSPSVELGYFRHFEGSEHRLWGLKFTNDYLGTSSVNRDIRLPQVGQFTYASDPLNPVPFTGNAVATSIRTDIVDQLAFRPYLGHSFESGFVYIGGGPTLTNMRTEITDLVGFADINGTRGDISGAPQDFSDSGWVWGGSVEVGVTHFFCQSWFLECSCVFGITANHQFNFDSTFSNPDPSDPTQVKAGTLVGSSTWQGITQSIGIRLCKTF</sequence>
<dbReference type="RefSeq" id="WP_105359331.1">
    <property type="nucleotide sequence ID" value="NZ_PUIB01000027.1"/>
</dbReference>
<dbReference type="AlphaFoldDB" id="A0A2S8F6L1"/>